<gene>
    <name evidence="2" type="ORF">CCHLO57077_00002644</name>
</gene>
<feature type="region of interest" description="Disordered" evidence="1">
    <location>
        <begin position="316"/>
        <end position="552"/>
    </location>
</feature>
<keyword evidence="3" id="KW-1185">Reference proteome</keyword>
<feature type="region of interest" description="Disordered" evidence="1">
    <location>
        <begin position="61"/>
        <end position="87"/>
    </location>
</feature>
<name>A0AA35QAX5_9HYPO</name>
<organism evidence="2 3">
    <name type="scientific">Clonostachys chloroleuca</name>
    <dbReference type="NCBI Taxonomy" id="1926264"/>
    <lineage>
        <taxon>Eukaryota</taxon>
        <taxon>Fungi</taxon>
        <taxon>Dikarya</taxon>
        <taxon>Ascomycota</taxon>
        <taxon>Pezizomycotina</taxon>
        <taxon>Sordariomycetes</taxon>
        <taxon>Hypocreomycetidae</taxon>
        <taxon>Hypocreales</taxon>
        <taxon>Bionectriaceae</taxon>
        <taxon>Clonostachys</taxon>
    </lineage>
</organism>
<feature type="compositionally biased region" description="Polar residues" evidence="1">
    <location>
        <begin position="393"/>
        <end position="421"/>
    </location>
</feature>
<feature type="region of interest" description="Disordered" evidence="1">
    <location>
        <begin position="564"/>
        <end position="682"/>
    </location>
</feature>
<evidence type="ECO:0000313" key="3">
    <source>
        <dbReference type="Proteomes" id="UP001160390"/>
    </source>
</evidence>
<reference evidence="2" key="1">
    <citation type="submission" date="2023-01" db="EMBL/GenBank/DDBJ databases">
        <authorList>
            <person name="Piombo E."/>
        </authorList>
    </citation>
    <scope>NUCLEOTIDE SEQUENCE</scope>
</reference>
<evidence type="ECO:0000256" key="1">
    <source>
        <dbReference type="SAM" id="MobiDB-lite"/>
    </source>
</evidence>
<evidence type="ECO:0008006" key="4">
    <source>
        <dbReference type="Google" id="ProtNLM"/>
    </source>
</evidence>
<dbReference type="Proteomes" id="UP001160390">
    <property type="component" value="Unassembled WGS sequence"/>
</dbReference>
<proteinExistence type="predicted"/>
<sequence length="682" mass="73825">MLGHTYLPPPQRADSLDLLALDAIGLQDSFDLAAGANCEPLGALSKTARGDLDFAKPLASGANATSRAKQRRLSVQPDTFESTEGQEESRVVDIVRKSQIATTGAVVTSPSRNISSCGANHQVNHILANAYEDCSIKEQVQNQLAGQFEWLIIRPAPATSAGHHVSHTTSESESGISSESNGKMVFGCNLLFRKRRSASRKASVGCPLANSYTFIATPLGVDASMVLQNEGPGGRNFMAAVSNDTQGTYLDAYQKPTSTIDVMEQAVSPSLTVFSERSGSFADGSSRAGSFSLPRIEDSLAELDQLEDELEAVTAIANSKSGGTSDRGKSQPTQEPLIDTKKDKAKKRVTLAIPQGAATVRAKSSEKIRPALRRSSSLTLRSRPTEEQKVLVSVQNEASQPRTSVAPRSSGSKPMVTSTKPLTVPNFELPGEAVARRLKEQREARRAQQQSTAPKAYVAPPRPKSDKPLTKPSFELPGEAISRRKREEREARLKAQEEEDRKKREFKARPVRQSTGPIPTIRAQKPKAAVGSDLHQNPPADTTSKVKQASAGPVNFSSAALTIGKAAGRRGRVSFIEPPDDASRGTSESARSTSGKRSSVSVEEVVNQRARGKEVLIQDNSFKINREREKREREEAAKSARQQAAERSRAASREWAEKKRRKEEALLRKAAQSSEERKGSSA</sequence>
<feature type="compositionally biased region" description="Low complexity" evidence="1">
    <location>
        <begin position="373"/>
        <end position="382"/>
    </location>
</feature>
<protein>
    <recommendedName>
        <fullName evidence="4">Carboxylesterase family protein</fullName>
    </recommendedName>
</protein>
<dbReference type="AlphaFoldDB" id="A0AA35QAX5"/>
<accession>A0AA35QAX5</accession>
<feature type="compositionally biased region" description="Polar residues" evidence="1">
    <location>
        <begin position="584"/>
        <end position="601"/>
    </location>
</feature>
<feature type="compositionally biased region" description="Basic and acidic residues" evidence="1">
    <location>
        <begin position="481"/>
        <end position="503"/>
    </location>
</feature>
<dbReference type="EMBL" id="CABFNP030001299">
    <property type="protein sequence ID" value="CAI6098629.1"/>
    <property type="molecule type" value="Genomic_DNA"/>
</dbReference>
<feature type="compositionally biased region" description="Basic and acidic residues" evidence="1">
    <location>
        <begin position="624"/>
        <end position="667"/>
    </location>
</feature>
<comment type="caution">
    <text evidence="2">The sequence shown here is derived from an EMBL/GenBank/DDBJ whole genome shotgun (WGS) entry which is preliminary data.</text>
</comment>
<feature type="compositionally biased region" description="Polar residues" evidence="1">
    <location>
        <begin position="316"/>
        <end position="334"/>
    </location>
</feature>
<feature type="compositionally biased region" description="Basic and acidic residues" evidence="1">
    <location>
        <begin position="434"/>
        <end position="446"/>
    </location>
</feature>
<evidence type="ECO:0000313" key="2">
    <source>
        <dbReference type="EMBL" id="CAI6098629.1"/>
    </source>
</evidence>